<evidence type="ECO:0000259" key="13">
    <source>
        <dbReference type="Pfam" id="PF02225"/>
    </source>
</evidence>
<keyword evidence="6 9" id="KW-0378">Hydrolase</keyword>
<dbReference type="EMBL" id="BMEM01000005">
    <property type="protein sequence ID" value="GGF58340.1"/>
    <property type="molecule type" value="Genomic_DNA"/>
</dbReference>
<gene>
    <name evidence="15" type="primary">vpr</name>
    <name evidence="15" type="ORF">GCM10011366_27690</name>
</gene>
<dbReference type="PRINTS" id="PR00723">
    <property type="entry name" value="SUBTILISIN"/>
</dbReference>
<dbReference type="InterPro" id="IPR013783">
    <property type="entry name" value="Ig-like_fold"/>
</dbReference>
<evidence type="ECO:0000256" key="8">
    <source>
        <dbReference type="PIRSR" id="PIRSR615500-1"/>
    </source>
</evidence>
<keyword evidence="3" id="KW-0964">Secreted</keyword>
<evidence type="ECO:0000256" key="9">
    <source>
        <dbReference type="PROSITE-ProRule" id="PRU01240"/>
    </source>
</evidence>
<keyword evidence="4 9" id="KW-0645">Protease</keyword>
<dbReference type="RefSeq" id="WP_188431784.1">
    <property type="nucleotide sequence ID" value="NZ_BAABKH010000006.1"/>
</dbReference>
<evidence type="ECO:0000313" key="15">
    <source>
        <dbReference type="EMBL" id="GGF58340.1"/>
    </source>
</evidence>
<dbReference type="InterPro" id="IPR023828">
    <property type="entry name" value="Peptidase_S8_Ser-AS"/>
</dbReference>
<dbReference type="Gene3D" id="2.60.40.10">
    <property type="entry name" value="Immunoglobulins"/>
    <property type="match status" value="1"/>
</dbReference>
<dbReference type="PROSITE" id="PS00137">
    <property type="entry name" value="SUBTILASE_HIS"/>
    <property type="match status" value="1"/>
</dbReference>
<dbReference type="Gene3D" id="3.50.30.30">
    <property type="match status" value="1"/>
</dbReference>
<dbReference type="InterPro" id="IPR050131">
    <property type="entry name" value="Peptidase_S8_subtilisin-like"/>
</dbReference>
<dbReference type="Gene3D" id="3.40.50.200">
    <property type="entry name" value="Peptidase S8/S53 domain"/>
    <property type="match status" value="1"/>
</dbReference>
<evidence type="ECO:0000256" key="4">
    <source>
        <dbReference type="ARBA" id="ARBA00022670"/>
    </source>
</evidence>
<comment type="caution">
    <text evidence="15">The sequence shown here is derived from an EMBL/GenBank/DDBJ whole genome shotgun (WGS) entry which is preliminary data.</text>
</comment>
<dbReference type="SUPFAM" id="SSF52743">
    <property type="entry name" value="Subtilisin-like"/>
    <property type="match status" value="1"/>
</dbReference>
<evidence type="ECO:0000256" key="3">
    <source>
        <dbReference type="ARBA" id="ARBA00022525"/>
    </source>
</evidence>
<evidence type="ECO:0000313" key="16">
    <source>
        <dbReference type="Proteomes" id="UP000605670"/>
    </source>
</evidence>
<dbReference type="InterPro" id="IPR036852">
    <property type="entry name" value="Peptidase_S8/S53_dom_sf"/>
</dbReference>
<protein>
    <submittedName>
        <fullName evidence="15">Minor extracellular protease vpr</fullName>
    </submittedName>
</protein>
<feature type="domain" description="PA" evidence="13">
    <location>
        <begin position="378"/>
        <end position="461"/>
    </location>
</feature>
<dbReference type="PANTHER" id="PTHR43806">
    <property type="entry name" value="PEPTIDASE S8"/>
    <property type="match status" value="1"/>
</dbReference>
<evidence type="ECO:0000256" key="11">
    <source>
        <dbReference type="SAM" id="SignalP"/>
    </source>
</evidence>
<dbReference type="GO" id="GO:0004252">
    <property type="term" value="F:serine-type endopeptidase activity"/>
    <property type="evidence" value="ECO:0007669"/>
    <property type="project" value="UniProtKB-UniRule"/>
</dbReference>
<dbReference type="GO" id="GO:0005975">
    <property type="term" value="P:carbohydrate metabolic process"/>
    <property type="evidence" value="ECO:0007669"/>
    <property type="project" value="UniProtKB-ARBA"/>
</dbReference>
<dbReference type="GO" id="GO:0006508">
    <property type="term" value="P:proteolysis"/>
    <property type="evidence" value="ECO:0007669"/>
    <property type="project" value="UniProtKB-KW"/>
</dbReference>
<feature type="domain" description="Inhibitor I9" evidence="14">
    <location>
        <begin position="75"/>
        <end position="137"/>
    </location>
</feature>
<evidence type="ECO:0000256" key="1">
    <source>
        <dbReference type="ARBA" id="ARBA00011073"/>
    </source>
</evidence>
<proteinExistence type="inferred from homology"/>
<dbReference type="PROSITE" id="PS00138">
    <property type="entry name" value="SUBTILASE_SER"/>
    <property type="match status" value="1"/>
</dbReference>
<dbReference type="InterPro" id="IPR046450">
    <property type="entry name" value="PA_dom_sf"/>
</dbReference>
<dbReference type="InterPro" id="IPR022398">
    <property type="entry name" value="Peptidase_S8_His-AS"/>
</dbReference>
<dbReference type="Proteomes" id="UP000605670">
    <property type="component" value="Unassembled WGS sequence"/>
</dbReference>
<dbReference type="SUPFAM" id="SSF52025">
    <property type="entry name" value="PA domain"/>
    <property type="match status" value="1"/>
</dbReference>
<dbReference type="Pfam" id="PF00082">
    <property type="entry name" value="Peptidase_S8"/>
    <property type="match status" value="1"/>
</dbReference>
<evidence type="ECO:0000256" key="10">
    <source>
        <dbReference type="RuleBase" id="RU003355"/>
    </source>
</evidence>
<evidence type="ECO:0000256" key="5">
    <source>
        <dbReference type="ARBA" id="ARBA00022729"/>
    </source>
</evidence>
<evidence type="ECO:0000256" key="2">
    <source>
        <dbReference type="ARBA" id="ARBA00022512"/>
    </source>
</evidence>
<dbReference type="InterPro" id="IPR015500">
    <property type="entry name" value="Peptidase_S8_subtilisin-rel"/>
</dbReference>
<dbReference type="Pfam" id="PF05922">
    <property type="entry name" value="Inhibitor_I9"/>
    <property type="match status" value="1"/>
</dbReference>
<dbReference type="AlphaFoldDB" id="A0A917BTN5"/>
<accession>A0A917BTN5</accession>
<dbReference type="InterPro" id="IPR010259">
    <property type="entry name" value="S8pro/Inhibitor_I9"/>
</dbReference>
<sequence length="697" mass="70829">MYRRILAGASLLALVAAPMVATAAPAPTGSTADYAIVTFKDAPLATYQGGTNGIPATKPQNGRLDASSPAYRAYERFLANEHASYKSHLAQKFPAVEVLDDYDTVLNGVAVKLNGASLTALAKHPKVASAEASWTYQPTMNASNEIIGSPALWQQLGGQEGAGAGIDVGIIDSGIQDEHPFFDCKGDIQHKTYASGVAGSGEDIVNSHGTHVAGTVAGCVTELPGEGMESPIEGTISGVAPGAALYDYNVFPGYGGGYVAFGGSAFSHDIAAAVEDAVDDGMDVINLSLGGSVQGQHDYLAEAINGAVAAGVVAAVSAGNEGPGAYTIGSPGNAVGALTVGATTNSHKIVTLVQTPFGDFEAAVGEFDPFAEHPVTDAPFVQWNAADPTACTGSAPAASVDDSVVLIKRGGCTFAEKVATAAAAGAEGVVVYNNADGDPISMGGTGNIPAVMVSKADGETIAANLPSTVTINGNAPVELFTEPDILADFSSRGPGPFLTNIKPDVVAPGVNIYSSVFDETTGDLGWAMFQGTSMAAPHVAGSAALLLALDPTLSPADVKSKLGNNAERTVWADARMSKPAGVLERGGGRIDLERAAAATTTFDPMSLSFGVHKGNKPVSRTITVTVTNHADAHKMLTLSEGDPALTLSTDELHLPPGESGTFSVTLNARGVASGGGDITVTDGTTTQLLPFYYSTGN</sequence>
<feature type="domain" description="Peptidase S8/S53" evidence="12">
    <location>
        <begin position="163"/>
        <end position="573"/>
    </location>
</feature>
<reference evidence="15" key="2">
    <citation type="submission" date="2020-09" db="EMBL/GenBank/DDBJ databases">
        <authorList>
            <person name="Sun Q."/>
            <person name="Zhou Y."/>
        </authorList>
    </citation>
    <scope>NUCLEOTIDE SEQUENCE</scope>
    <source>
        <strain evidence="15">CGMCC 1.12160</strain>
    </source>
</reference>
<keyword evidence="2" id="KW-0134">Cell wall</keyword>
<name>A0A917BTN5_9MICO</name>
<dbReference type="InterPro" id="IPR000209">
    <property type="entry name" value="Peptidase_S8/S53_dom"/>
</dbReference>
<dbReference type="PROSITE" id="PS51892">
    <property type="entry name" value="SUBTILASE"/>
    <property type="match status" value="1"/>
</dbReference>
<keyword evidence="16" id="KW-1185">Reference proteome</keyword>
<evidence type="ECO:0000259" key="12">
    <source>
        <dbReference type="Pfam" id="PF00082"/>
    </source>
</evidence>
<dbReference type="InterPro" id="IPR003137">
    <property type="entry name" value="PA_domain"/>
</dbReference>
<feature type="chain" id="PRO_5036788323" evidence="11">
    <location>
        <begin position="24"/>
        <end position="697"/>
    </location>
</feature>
<feature type="active site" description="Charge relay system" evidence="8 9">
    <location>
        <position position="172"/>
    </location>
</feature>
<dbReference type="PROSITE" id="PS00136">
    <property type="entry name" value="SUBTILASE_ASP"/>
    <property type="match status" value="1"/>
</dbReference>
<keyword evidence="5 11" id="KW-0732">Signal</keyword>
<dbReference type="InterPro" id="IPR023827">
    <property type="entry name" value="Peptidase_S8_Asp-AS"/>
</dbReference>
<feature type="active site" description="Charge relay system" evidence="8 9">
    <location>
        <position position="208"/>
    </location>
</feature>
<evidence type="ECO:0000259" key="14">
    <source>
        <dbReference type="Pfam" id="PF05922"/>
    </source>
</evidence>
<evidence type="ECO:0000256" key="6">
    <source>
        <dbReference type="ARBA" id="ARBA00022801"/>
    </source>
</evidence>
<evidence type="ECO:0000256" key="7">
    <source>
        <dbReference type="ARBA" id="ARBA00022825"/>
    </source>
</evidence>
<feature type="signal peptide" evidence="11">
    <location>
        <begin position="1"/>
        <end position="23"/>
    </location>
</feature>
<dbReference type="PANTHER" id="PTHR43806:SF65">
    <property type="entry name" value="SERINE PROTEASE APRX"/>
    <property type="match status" value="1"/>
</dbReference>
<feature type="active site" description="Charge relay system" evidence="8 9">
    <location>
        <position position="533"/>
    </location>
</feature>
<reference evidence="15" key="1">
    <citation type="journal article" date="2014" name="Int. J. Syst. Evol. Microbiol.">
        <title>Complete genome sequence of Corynebacterium casei LMG S-19264T (=DSM 44701T), isolated from a smear-ripened cheese.</title>
        <authorList>
            <consortium name="US DOE Joint Genome Institute (JGI-PGF)"/>
            <person name="Walter F."/>
            <person name="Albersmeier A."/>
            <person name="Kalinowski J."/>
            <person name="Ruckert C."/>
        </authorList>
    </citation>
    <scope>NUCLEOTIDE SEQUENCE</scope>
    <source>
        <strain evidence="15">CGMCC 1.12160</strain>
    </source>
</reference>
<dbReference type="Pfam" id="PF02225">
    <property type="entry name" value="PA"/>
    <property type="match status" value="1"/>
</dbReference>
<keyword evidence="7 9" id="KW-0720">Serine protease</keyword>
<comment type="similarity">
    <text evidence="1 9 10">Belongs to the peptidase S8 family.</text>
</comment>
<organism evidence="15 16">
    <name type="scientific">Ornithinimicrobium tianjinense</name>
    <dbReference type="NCBI Taxonomy" id="1195761"/>
    <lineage>
        <taxon>Bacteria</taxon>
        <taxon>Bacillati</taxon>
        <taxon>Actinomycetota</taxon>
        <taxon>Actinomycetes</taxon>
        <taxon>Micrococcales</taxon>
        <taxon>Ornithinimicrobiaceae</taxon>
        <taxon>Ornithinimicrobium</taxon>
    </lineage>
</organism>